<evidence type="ECO:0000313" key="5">
    <source>
        <dbReference type="Proteomes" id="UP001652600"/>
    </source>
</evidence>
<feature type="compositionally biased region" description="Basic and acidic residues" evidence="2">
    <location>
        <begin position="1"/>
        <end position="11"/>
    </location>
</feature>
<organism evidence="5 6">
    <name type="scientific">Cucumis melo</name>
    <name type="common">Muskmelon</name>
    <dbReference type="NCBI Taxonomy" id="3656"/>
    <lineage>
        <taxon>Eukaryota</taxon>
        <taxon>Viridiplantae</taxon>
        <taxon>Streptophyta</taxon>
        <taxon>Embryophyta</taxon>
        <taxon>Tracheophyta</taxon>
        <taxon>Spermatophyta</taxon>
        <taxon>Magnoliopsida</taxon>
        <taxon>eudicotyledons</taxon>
        <taxon>Gunneridae</taxon>
        <taxon>Pentapetalae</taxon>
        <taxon>rosids</taxon>
        <taxon>fabids</taxon>
        <taxon>Cucurbitales</taxon>
        <taxon>Cucurbitaceae</taxon>
        <taxon>Benincaseae</taxon>
        <taxon>Cucumis</taxon>
    </lineage>
</organism>
<sequence>MSNGKAWEDSRSPTNFQDGAGMRAKGPDGFSSLQDSLESRNVACGEFLGRLNESLVVWGDRLPIEARTLIIEFLVSLPPFVLSLLLFSASVILDFPLPSQFLLLLPLLRKPTACISTLFRLATQLALIFSSSISAKATDEYDRARKKVASFINAGDAKEIVFTKNATEAINLVAYSWGLANLKSEDEMILTVVEHHSAIVPWQLVTERTDAVLKFVSLGEHDVPNSLDLKEMFSTKTKLVVTHHVSNVLDLKLGAGNWRGNWFERCC</sequence>
<dbReference type="PANTHER" id="PTHR43586">
    <property type="entry name" value="CYSTEINE DESULFURASE"/>
    <property type="match status" value="1"/>
</dbReference>
<dbReference type="InterPro" id="IPR015421">
    <property type="entry name" value="PyrdxlP-dep_Trfase_major"/>
</dbReference>
<gene>
    <name evidence="6" type="primary">LOC107990317</name>
</gene>
<keyword evidence="5" id="KW-1185">Reference proteome</keyword>
<dbReference type="Gene3D" id="3.40.640.10">
    <property type="entry name" value="Type I PLP-dependent aspartate aminotransferase-like (Major domain)"/>
    <property type="match status" value="1"/>
</dbReference>
<evidence type="ECO:0000256" key="2">
    <source>
        <dbReference type="SAM" id="MobiDB-lite"/>
    </source>
</evidence>
<feature type="region of interest" description="Disordered" evidence="2">
    <location>
        <begin position="1"/>
        <end position="21"/>
    </location>
</feature>
<accession>A0ABM3L644</accession>
<keyword evidence="3" id="KW-1133">Transmembrane helix</keyword>
<keyword evidence="3" id="KW-0472">Membrane</keyword>
<feature type="transmembrane region" description="Helical" evidence="3">
    <location>
        <begin position="69"/>
        <end position="93"/>
    </location>
</feature>
<evidence type="ECO:0000313" key="6">
    <source>
        <dbReference type="RefSeq" id="XP_050945510.1"/>
    </source>
</evidence>
<keyword evidence="1" id="KW-0663">Pyridoxal phosphate</keyword>
<keyword evidence="3" id="KW-0812">Transmembrane</keyword>
<dbReference type="GeneID" id="107990317"/>
<evidence type="ECO:0000256" key="1">
    <source>
        <dbReference type="ARBA" id="ARBA00022898"/>
    </source>
</evidence>
<evidence type="ECO:0000256" key="3">
    <source>
        <dbReference type="SAM" id="Phobius"/>
    </source>
</evidence>
<feature type="domain" description="Aminotransferase class V" evidence="4">
    <location>
        <begin position="131"/>
        <end position="249"/>
    </location>
</feature>
<proteinExistence type="predicted"/>
<dbReference type="Pfam" id="PF00266">
    <property type="entry name" value="Aminotran_5"/>
    <property type="match status" value="1"/>
</dbReference>
<dbReference type="PANTHER" id="PTHR43586:SF8">
    <property type="entry name" value="CYSTEINE DESULFURASE 1, CHLOROPLASTIC"/>
    <property type="match status" value="1"/>
</dbReference>
<dbReference type="SUPFAM" id="SSF53383">
    <property type="entry name" value="PLP-dependent transferases"/>
    <property type="match status" value="1"/>
</dbReference>
<dbReference type="RefSeq" id="XP_050945510.1">
    <property type="nucleotide sequence ID" value="XM_051089553.1"/>
</dbReference>
<dbReference type="Proteomes" id="UP001652600">
    <property type="component" value="Chromosome 9"/>
</dbReference>
<dbReference type="InterPro" id="IPR000192">
    <property type="entry name" value="Aminotrans_V_dom"/>
</dbReference>
<evidence type="ECO:0000259" key="4">
    <source>
        <dbReference type="Pfam" id="PF00266"/>
    </source>
</evidence>
<name>A0ABM3L644_CUCME</name>
<reference evidence="6" key="1">
    <citation type="submission" date="2025-08" db="UniProtKB">
        <authorList>
            <consortium name="RefSeq"/>
        </authorList>
    </citation>
    <scope>IDENTIFICATION</scope>
    <source>
        <tissue evidence="6">Stem</tissue>
    </source>
</reference>
<protein>
    <submittedName>
        <fullName evidence="6">Uncharacterized protein LOC107990317</fullName>
    </submittedName>
</protein>
<dbReference type="InterPro" id="IPR015424">
    <property type="entry name" value="PyrdxlP-dep_Trfase"/>
</dbReference>